<dbReference type="PANTHER" id="PTHR30250">
    <property type="entry name" value="PST FAMILY PREDICTED COLANIC ACID TRANSPORTER"/>
    <property type="match status" value="1"/>
</dbReference>
<proteinExistence type="inferred from homology"/>
<feature type="transmembrane region" description="Helical" evidence="7">
    <location>
        <begin position="437"/>
        <end position="454"/>
    </location>
</feature>
<accession>A0ABS4AF27</accession>
<keyword evidence="5 7" id="KW-1133">Transmembrane helix</keyword>
<dbReference type="InterPro" id="IPR050833">
    <property type="entry name" value="Poly_Biosynth_Transport"/>
</dbReference>
<dbReference type="Proteomes" id="UP000681594">
    <property type="component" value="Unassembled WGS sequence"/>
</dbReference>
<evidence type="ECO:0000256" key="2">
    <source>
        <dbReference type="ARBA" id="ARBA00007430"/>
    </source>
</evidence>
<dbReference type="PANTHER" id="PTHR30250:SF10">
    <property type="entry name" value="LIPOPOLYSACCHARIDE BIOSYNTHESIS PROTEIN WZXC"/>
    <property type="match status" value="1"/>
</dbReference>
<keyword evidence="6 7" id="KW-0472">Membrane</keyword>
<name>A0ABS4AF27_9PROT</name>
<protein>
    <submittedName>
        <fullName evidence="8">Oligosaccharide flippase family protein</fullName>
    </submittedName>
</protein>
<feature type="transmembrane region" description="Helical" evidence="7">
    <location>
        <begin position="342"/>
        <end position="366"/>
    </location>
</feature>
<comment type="subcellular location">
    <subcellularLocation>
        <location evidence="1">Cell membrane</location>
        <topology evidence="1">Multi-pass membrane protein</topology>
    </subcellularLocation>
</comment>
<evidence type="ECO:0000256" key="3">
    <source>
        <dbReference type="ARBA" id="ARBA00022475"/>
    </source>
</evidence>
<organism evidence="8 9">
    <name type="scientific">Pararoseomonas baculiformis</name>
    <dbReference type="NCBI Taxonomy" id="2820812"/>
    <lineage>
        <taxon>Bacteria</taxon>
        <taxon>Pseudomonadati</taxon>
        <taxon>Pseudomonadota</taxon>
        <taxon>Alphaproteobacteria</taxon>
        <taxon>Acetobacterales</taxon>
        <taxon>Acetobacteraceae</taxon>
        <taxon>Pararoseomonas</taxon>
    </lineage>
</organism>
<evidence type="ECO:0000256" key="7">
    <source>
        <dbReference type="SAM" id="Phobius"/>
    </source>
</evidence>
<dbReference type="EMBL" id="JAGIZB010000008">
    <property type="protein sequence ID" value="MBP0445150.1"/>
    <property type="molecule type" value="Genomic_DNA"/>
</dbReference>
<feature type="transmembrane region" description="Helical" evidence="7">
    <location>
        <begin position="399"/>
        <end position="416"/>
    </location>
</feature>
<keyword evidence="9" id="KW-1185">Reference proteome</keyword>
<feature type="transmembrane region" description="Helical" evidence="7">
    <location>
        <begin position="63"/>
        <end position="87"/>
    </location>
</feature>
<feature type="transmembrane region" description="Helical" evidence="7">
    <location>
        <begin position="373"/>
        <end position="393"/>
    </location>
</feature>
<keyword evidence="3" id="KW-1003">Cell membrane</keyword>
<evidence type="ECO:0000256" key="6">
    <source>
        <dbReference type="ARBA" id="ARBA00023136"/>
    </source>
</evidence>
<feature type="transmembrane region" description="Helical" evidence="7">
    <location>
        <begin position="466"/>
        <end position="490"/>
    </location>
</feature>
<comment type="similarity">
    <text evidence="2">Belongs to the polysaccharide synthase family.</text>
</comment>
<keyword evidence="4 7" id="KW-0812">Transmembrane</keyword>
<feature type="transmembrane region" description="Helical" evidence="7">
    <location>
        <begin position="35"/>
        <end position="57"/>
    </location>
</feature>
<evidence type="ECO:0000256" key="1">
    <source>
        <dbReference type="ARBA" id="ARBA00004651"/>
    </source>
</evidence>
<evidence type="ECO:0000313" key="9">
    <source>
        <dbReference type="Proteomes" id="UP000681594"/>
    </source>
</evidence>
<evidence type="ECO:0000313" key="8">
    <source>
        <dbReference type="EMBL" id="MBP0445150.1"/>
    </source>
</evidence>
<feature type="transmembrane region" description="Helical" evidence="7">
    <location>
        <begin position="164"/>
        <end position="186"/>
    </location>
</feature>
<evidence type="ECO:0000256" key="4">
    <source>
        <dbReference type="ARBA" id="ARBA00022692"/>
    </source>
</evidence>
<comment type="caution">
    <text evidence="8">The sequence shown here is derived from an EMBL/GenBank/DDBJ whole genome shotgun (WGS) entry which is preliminary data.</text>
</comment>
<feature type="transmembrane region" description="Helical" evidence="7">
    <location>
        <begin position="302"/>
        <end position="322"/>
    </location>
</feature>
<feature type="transmembrane region" description="Helical" evidence="7">
    <location>
        <begin position="99"/>
        <end position="119"/>
    </location>
</feature>
<gene>
    <name evidence="8" type="ORF">J8J14_10195</name>
</gene>
<sequence>MSATTTLGTAPGPEGARPAEPGLGRKIASGAAAMVLARLVARCISVVSTLILVRLLLPEDFGVVALAAVAFVVVDTMTATGFGVVLVRRAAVDRDLYDTAWTMNLIRCVLLGGIVAATADLQASLLGDARIAPVLLVVALTVTLDGLVSIGMTRLQREMRFDLILRYQITSKLLSFALTILLAVILQSYWCLVLGNLIAKLILIPFSYYLAPHRPRFALVHWRELLNFSKWMFVINICSAADGQGPNLVLGRAIGVEAVGFYNIAYQIAAVPVTELAAPVRTPIYAGYAQVLHDRAALRQQFLDGFSLLCAVLVPLSVGIALVAPEIEQLALGPVWRGADVLIALCAMYALVDSMAHFTFNVFLVLDRQRSFAAVFVALVILRVPAIIAAALLAGTAGVLATMLATGLLNALIWHLQTGRMLGHGLSDVGARAWRSFAAAVAMTCAVLLVRQAWPQGSETSGDAVLHLSVVVAVGAAVHLSTQLGLWRLAGSPAGPERTLIDFAAASFRRLRRARA</sequence>
<reference evidence="8 9" key="1">
    <citation type="submission" date="2021-03" db="EMBL/GenBank/DDBJ databases">
        <authorList>
            <person name="So Y."/>
        </authorList>
    </citation>
    <scope>NUCLEOTIDE SEQUENCE [LARGE SCALE GENOMIC DNA]</scope>
    <source>
        <strain evidence="8 9">SSH11</strain>
    </source>
</reference>
<dbReference type="RefSeq" id="WP_209379395.1">
    <property type="nucleotide sequence ID" value="NZ_JAGIZB010000008.1"/>
</dbReference>
<evidence type="ECO:0000256" key="5">
    <source>
        <dbReference type="ARBA" id="ARBA00022989"/>
    </source>
</evidence>
<feature type="transmembrane region" description="Helical" evidence="7">
    <location>
        <begin position="192"/>
        <end position="211"/>
    </location>
</feature>
<feature type="transmembrane region" description="Helical" evidence="7">
    <location>
        <begin position="131"/>
        <end position="152"/>
    </location>
</feature>
<dbReference type="Pfam" id="PF13440">
    <property type="entry name" value="Polysacc_synt_3"/>
    <property type="match status" value="1"/>
</dbReference>